<dbReference type="Proteomes" id="UP001061298">
    <property type="component" value="Chromosome"/>
</dbReference>
<dbReference type="RefSeq" id="WP_263233546.1">
    <property type="nucleotide sequence ID" value="NZ_CP106793.1"/>
</dbReference>
<evidence type="ECO:0000313" key="2">
    <source>
        <dbReference type="EMBL" id="UXY23397.1"/>
    </source>
</evidence>
<proteinExistence type="predicted"/>
<accession>A0ABY6E9R7</accession>
<sequence length="84" mass="9107">MAGPGGPTSRTAVMADRSHKEEIDEVAPALERYGPLGRQALEQAVRGRAWGLGRFRTALKDTVEESRAQRLSSGAYTRPARAGR</sequence>
<gene>
    <name evidence="2" type="ORF">N8I84_35425</name>
</gene>
<name>A0ABY6E9R7_9ACTN</name>
<evidence type="ECO:0000313" key="3">
    <source>
        <dbReference type="Proteomes" id="UP001061298"/>
    </source>
</evidence>
<feature type="region of interest" description="Disordered" evidence="1">
    <location>
        <begin position="64"/>
        <end position="84"/>
    </location>
</feature>
<reference evidence="2" key="1">
    <citation type="submission" date="2022-10" db="EMBL/GenBank/DDBJ databases">
        <authorList>
            <person name="Mo P."/>
        </authorList>
    </citation>
    <scope>NUCLEOTIDE SEQUENCE</scope>
    <source>
        <strain evidence="2">HUAS 13-4</strain>
    </source>
</reference>
<feature type="region of interest" description="Disordered" evidence="1">
    <location>
        <begin position="1"/>
        <end position="21"/>
    </location>
</feature>
<keyword evidence="3" id="KW-1185">Reference proteome</keyword>
<protein>
    <submittedName>
        <fullName evidence="2">Uncharacterized protein</fullName>
    </submittedName>
</protein>
<organism evidence="2 3">
    <name type="scientific">Streptomyces cynarae</name>
    <dbReference type="NCBI Taxonomy" id="2981134"/>
    <lineage>
        <taxon>Bacteria</taxon>
        <taxon>Bacillati</taxon>
        <taxon>Actinomycetota</taxon>
        <taxon>Actinomycetes</taxon>
        <taxon>Kitasatosporales</taxon>
        <taxon>Streptomycetaceae</taxon>
        <taxon>Streptomyces</taxon>
    </lineage>
</organism>
<evidence type="ECO:0000256" key="1">
    <source>
        <dbReference type="SAM" id="MobiDB-lite"/>
    </source>
</evidence>
<dbReference type="EMBL" id="CP106793">
    <property type="protein sequence ID" value="UXY23397.1"/>
    <property type="molecule type" value="Genomic_DNA"/>
</dbReference>